<dbReference type="InterPro" id="IPR024975">
    <property type="entry name" value="NOV_C"/>
</dbReference>
<dbReference type="Proteomes" id="UP000318297">
    <property type="component" value="Unassembled WGS sequence"/>
</dbReference>
<keyword evidence="3" id="KW-1185">Reference proteome</keyword>
<name>A0A561EAF5_9MICO</name>
<dbReference type="RefSeq" id="WP_145226697.1">
    <property type="nucleotide sequence ID" value="NZ_VIVQ01000001.1"/>
</dbReference>
<organism evidence="2 3">
    <name type="scientific">Rudaeicoccus suwonensis</name>
    <dbReference type="NCBI Taxonomy" id="657409"/>
    <lineage>
        <taxon>Bacteria</taxon>
        <taxon>Bacillati</taxon>
        <taxon>Actinomycetota</taxon>
        <taxon>Actinomycetes</taxon>
        <taxon>Micrococcales</taxon>
        <taxon>Dermacoccaceae</taxon>
        <taxon>Rudaeicoccus</taxon>
    </lineage>
</organism>
<gene>
    <name evidence="2" type="ORF">BKA23_1400</name>
</gene>
<reference evidence="2 3" key="1">
    <citation type="submission" date="2019-06" db="EMBL/GenBank/DDBJ databases">
        <title>Sequencing the genomes of 1000 actinobacteria strains.</title>
        <authorList>
            <person name="Klenk H.-P."/>
        </authorList>
    </citation>
    <scope>NUCLEOTIDE SEQUENCE [LARGE SCALE GENOMIC DNA]</scope>
    <source>
        <strain evidence="2 3">DSM 19560</strain>
    </source>
</reference>
<evidence type="ECO:0000313" key="2">
    <source>
        <dbReference type="EMBL" id="TWE12586.1"/>
    </source>
</evidence>
<sequence>MSNAAHESRPVRSTPTAYQLQAAVLAGRILDEAGNSEASLAVSYDQLATGGLYRSQDLQAGHVLLQRAHLVVIKDSNHVPTPTLLSLCSLPGDVAAELLLQELMLEEPPLWLYAAVVDDEVRWENVPEADQEALEQVLEDATRREALLMSVGRTLDAVQLAEQGARGEEFVVELCQAHLRGRDRRDLAAAVSRVSLRSDELGYDVASPDTTGHRHRIEVKTTSSASVGRVEFFLSRNEATVGARDPGWSLVAVRRNRDDTLELIGWCSSVNLVPHLPRDVSAQGRWTNVRLSIAITDFQPGLPLDAHS</sequence>
<dbReference type="AlphaFoldDB" id="A0A561EAF5"/>
<comment type="caution">
    <text evidence="2">The sequence shown here is derived from an EMBL/GenBank/DDBJ whole genome shotgun (WGS) entry which is preliminary data.</text>
</comment>
<evidence type="ECO:0000313" key="3">
    <source>
        <dbReference type="Proteomes" id="UP000318297"/>
    </source>
</evidence>
<dbReference type="OrthoDB" id="5114855at2"/>
<accession>A0A561EAF5</accession>
<evidence type="ECO:0000259" key="1">
    <source>
        <dbReference type="Pfam" id="PF13020"/>
    </source>
</evidence>
<dbReference type="Pfam" id="PF13020">
    <property type="entry name" value="NOV_C"/>
    <property type="match status" value="1"/>
</dbReference>
<proteinExistence type="predicted"/>
<dbReference type="EMBL" id="VIVQ01000001">
    <property type="protein sequence ID" value="TWE12586.1"/>
    <property type="molecule type" value="Genomic_DNA"/>
</dbReference>
<protein>
    <submittedName>
        <fullName evidence="2">Uncharacterized protein DUF3883</fullName>
    </submittedName>
</protein>
<feature type="domain" description="Protein NO VEIN C-terminal" evidence="1">
    <location>
        <begin position="167"/>
        <end position="246"/>
    </location>
</feature>